<keyword evidence="3" id="KW-1185">Reference proteome</keyword>
<accession>A0A1Y2H8V1</accession>
<feature type="compositionally biased region" description="Low complexity" evidence="1">
    <location>
        <begin position="166"/>
        <end position="179"/>
    </location>
</feature>
<dbReference type="AlphaFoldDB" id="A0A1Y2H8V1"/>
<feature type="compositionally biased region" description="Basic and acidic residues" evidence="1">
    <location>
        <begin position="1"/>
        <end position="12"/>
    </location>
</feature>
<dbReference type="Proteomes" id="UP000193411">
    <property type="component" value="Unassembled WGS sequence"/>
</dbReference>
<reference evidence="2 3" key="1">
    <citation type="submission" date="2016-07" db="EMBL/GenBank/DDBJ databases">
        <title>Pervasive Adenine N6-methylation of Active Genes in Fungi.</title>
        <authorList>
            <consortium name="DOE Joint Genome Institute"/>
            <person name="Mondo S.J."/>
            <person name="Dannebaum R.O."/>
            <person name="Kuo R.C."/>
            <person name="Labutti K."/>
            <person name="Haridas S."/>
            <person name="Kuo A."/>
            <person name="Salamov A."/>
            <person name="Ahrendt S.R."/>
            <person name="Lipzen A."/>
            <person name="Sullivan W."/>
            <person name="Andreopoulos W.B."/>
            <person name="Clum A."/>
            <person name="Lindquist E."/>
            <person name="Daum C."/>
            <person name="Ramamoorthy G.K."/>
            <person name="Gryganskyi A."/>
            <person name="Culley D."/>
            <person name="Magnuson J.K."/>
            <person name="James T.Y."/>
            <person name="O'Malley M.A."/>
            <person name="Stajich J.E."/>
            <person name="Spatafora J.W."/>
            <person name="Visel A."/>
            <person name="Grigoriev I.V."/>
        </authorList>
    </citation>
    <scope>NUCLEOTIDE SEQUENCE [LARGE SCALE GENOMIC DNA]</scope>
    <source>
        <strain evidence="2 3">PL171</strain>
    </source>
</reference>
<dbReference type="OrthoDB" id="5407799at2759"/>
<dbReference type="SUPFAM" id="SSF57845">
    <property type="entry name" value="B-box zinc-binding domain"/>
    <property type="match status" value="1"/>
</dbReference>
<feature type="compositionally biased region" description="Low complexity" evidence="1">
    <location>
        <begin position="135"/>
        <end position="148"/>
    </location>
</feature>
<dbReference type="EMBL" id="MCFL01000069">
    <property type="protein sequence ID" value="ORZ31018.1"/>
    <property type="molecule type" value="Genomic_DNA"/>
</dbReference>
<sequence>HIHPDTTTRNDPSRPQPPTSAPSGAAAAAAIDVDLVARLALLKANATSSSPSPSRPTASTHNDAELASRFAALAGRPAVCHTNHSQDNAAPAAPASADPIDTLVDAFLDSVDDGQGDDIDIYDSILQDSIPSHLPSAPSSLAPSMTAAEQKPICSSRNSPPHGARRIIIPRPSRNRPPSCTSHGLCAPRRPQMCRHLNGHGRCRMASPACGLEIPDIHPSHQTFDASVQCIGCDGDLYCMRCWREGHPKSDPEFGRHQATGIARLRRALAG</sequence>
<dbReference type="Pfam" id="PF22586">
    <property type="entry name" value="ANCHR-like_BBOX"/>
    <property type="match status" value="1"/>
</dbReference>
<evidence type="ECO:0000256" key="1">
    <source>
        <dbReference type="SAM" id="MobiDB-lite"/>
    </source>
</evidence>
<protein>
    <submittedName>
        <fullName evidence="2">Uncharacterized protein</fullName>
    </submittedName>
</protein>
<dbReference type="PANTHER" id="PTHR46603:SF1">
    <property type="entry name" value="ABSCISSION_NOCUT CHECKPOINT REGULATOR"/>
    <property type="match status" value="1"/>
</dbReference>
<feature type="region of interest" description="Disordered" evidence="1">
    <location>
        <begin position="135"/>
        <end position="183"/>
    </location>
</feature>
<name>A0A1Y2H8V1_9FUNG</name>
<evidence type="ECO:0000313" key="2">
    <source>
        <dbReference type="EMBL" id="ORZ31018.1"/>
    </source>
</evidence>
<feature type="region of interest" description="Disordered" evidence="1">
    <location>
        <begin position="1"/>
        <end position="27"/>
    </location>
</feature>
<comment type="caution">
    <text evidence="2">The sequence shown here is derived from an EMBL/GenBank/DDBJ whole genome shotgun (WGS) entry which is preliminary data.</text>
</comment>
<gene>
    <name evidence="2" type="ORF">BCR44DRAFT_1443327</name>
</gene>
<evidence type="ECO:0000313" key="3">
    <source>
        <dbReference type="Proteomes" id="UP000193411"/>
    </source>
</evidence>
<proteinExistence type="predicted"/>
<organism evidence="2 3">
    <name type="scientific">Catenaria anguillulae PL171</name>
    <dbReference type="NCBI Taxonomy" id="765915"/>
    <lineage>
        <taxon>Eukaryota</taxon>
        <taxon>Fungi</taxon>
        <taxon>Fungi incertae sedis</taxon>
        <taxon>Blastocladiomycota</taxon>
        <taxon>Blastocladiomycetes</taxon>
        <taxon>Blastocladiales</taxon>
        <taxon>Catenariaceae</taxon>
        <taxon>Catenaria</taxon>
    </lineage>
</organism>
<dbReference type="PANTHER" id="PTHR46603">
    <property type="entry name" value="ABSCISSION/NOCUT CHECKPOINT REGULATOR"/>
    <property type="match status" value="1"/>
</dbReference>
<feature type="non-terminal residue" evidence="2">
    <location>
        <position position="1"/>
    </location>
</feature>